<dbReference type="NCBIfam" id="NF001384">
    <property type="entry name" value="PRK00279.2-2"/>
    <property type="match status" value="1"/>
</dbReference>
<dbReference type="GO" id="GO:0005524">
    <property type="term" value="F:ATP binding"/>
    <property type="evidence" value="ECO:0007669"/>
    <property type="project" value="InterPro"/>
</dbReference>
<evidence type="ECO:0000313" key="4">
    <source>
        <dbReference type="EMBL" id="SHO81380.1"/>
    </source>
</evidence>
<dbReference type="GO" id="GO:0004017">
    <property type="term" value="F:AMP kinase activity"/>
    <property type="evidence" value="ECO:0007669"/>
    <property type="project" value="UniProtKB-EC"/>
</dbReference>
<dbReference type="Gene3D" id="3.40.50.300">
    <property type="entry name" value="P-loop containing nucleotide triphosphate hydrolases"/>
    <property type="match status" value="1"/>
</dbReference>
<evidence type="ECO:0000256" key="1">
    <source>
        <dbReference type="ARBA" id="ARBA00022679"/>
    </source>
</evidence>
<gene>
    <name evidence="4" type="ORF">MNB_SV-15-946</name>
</gene>
<keyword evidence="1 4" id="KW-0808">Transferase</keyword>
<proteinExistence type="inferred from homology"/>
<dbReference type="EC" id="2.7.4.3" evidence="4"/>
<dbReference type="InterPro" id="IPR000850">
    <property type="entry name" value="Adenylat/UMP-CMP_kin"/>
</dbReference>
<dbReference type="CDD" id="cd01428">
    <property type="entry name" value="ADK"/>
    <property type="match status" value="1"/>
</dbReference>
<dbReference type="SUPFAM" id="SSF52540">
    <property type="entry name" value="P-loop containing nucleoside triphosphate hydrolases"/>
    <property type="match status" value="1"/>
</dbReference>
<dbReference type="AlphaFoldDB" id="A0A1W1EKI6"/>
<dbReference type="PROSITE" id="PS00113">
    <property type="entry name" value="ADENYLATE_KINASE"/>
    <property type="match status" value="1"/>
</dbReference>
<keyword evidence="2" id="KW-0547">Nucleotide-binding</keyword>
<sequence>MSKKLILLIGAPASGKTTDGSLIAKNHPQITSYSLGKLLQDEIEKHSKIGKINSDYISKGQLVPTAIVIDTIMEAVKNAPTDIVLLDGFPREEEQMIIFADILNGNNNIELDSVIEIRVSYEVAKKRMGDNELFEEQMRVYQETIKNIEKFYNKNNILKVIDGEQDVDIVVSQIDDFLKSHIAL</sequence>
<keyword evidence="3 4" id="KW-0418">Kinase</keyword>
<dbReference type="InterPro" id="IPR033690">
    <property type="entry name" value="Adenylat_kinase_CS"/>
</dbReference>
<dbReference type="PANTHER" id="PTHR23359">
    <property type="entry name" value="NUCLEOTIDE KINASE"/>
    <property type="match status" value="1"/>
</dbReference>
<dbReference type="Pfam" id="PF00406">
    <property type="entry name" value="ADK"/>
    <property type="match status" value="1"/>
</dbReference>
<dbReference type="InterPro" id="IPR027417">
    <property type="entry name" value="P-loop_NTPase"/>
</dbReference>
<dbReference type="HAMAP" id="MF_00235">
    <property type="entry name" value="Adenylate_kinase_Adk"/>
    <property type="match status" value="1"/>
</dbReference>
<evidence type="ECO:0000256" key="3">
    <source>
        <dbReference type="ARBA" id="ARBA00022777"/>
    </source>
</evidence>
<organism evidence="4">
    <name type="scientific">hydrothermal vent metagenome</name>
    <dbReference type="NCBI Taxonomy" id="652676"/>
    <lineage>
        <taxon>unclassified sequences</taxon>
        <taxon>metagenomes</taxon>
        <taxon>ecological metagenomes</taxon>
    </lineage>
</organism>
<protein>
    <submittedName>
        <fullName evidence="4">Adenylate kinase</fullName>
        <ecNumber evidence="4">2.7.4.3</ecNumber>
    </submittedName>
</protein>
<name>A0A1W1EKI6_9ZZZZ</name>
<dbReference type="EMBL" id="FRYL01000038">
    <property type="protein sequence ID" value="SHO81380.1"/>
    <property type="molecule type" value="Genomic_DNA"/>
</dbReference>
<evidence type="ECO:0000256" key="2">
    <source>
        <dbReference type="ARBA" id="ARBA00022741"/>
    </source>
</evidence>
<dbReference type="PRINTS" id="PR00094">
    <property type="entry name" value="ADENYLTKNASE"/>
</dbReference>
<reference evidence="4" key="1">
    <citation type="submission" date="2016-10" db="EMBL/GenBank/DDBJ databases">
        <authorList>
            <person name="de Groot N.N."/>
        </authorList>
    </citation>
    <scope>NUCLEOTIDE SEQUENCE</scope>
</reference>
<accession>A0A1W1EKI6</accession>